<dbReference type="InterPro" id="IPR011527">
    <property type="entry name" value="ABC1_TM_dom"/>
</dbReference>
<dbReference type="PANTHER" id="PTHR24221">
    <property type="entry name" value="ATP-BINDING CASSETTE SUB-FAMILY B"/>
    <property type="match status" value="1"/>
</dbReference>
<evidence type="ECO:0000313" key="10">
    <source>
        <dbReference type="EMBL" id="GAA0741319.1"/>
    </source>
</evidence>
<organism evidence="10 11">
    <name type="scientific">Clostridium oceanicum</name>
    <dbReference type="NCBI Taxonomy" id="1543"/>
    <lineage>
        <taxon>Bacteria</taxon>
        <taxon>Bacillati</taxon>
        <taxon>Bacillota</taxon>
        <taxon>Clostridia</taxon>
        <taxon>Eubacteriales</taxon>
        <taxon>Clostridiaceae</taxon>
        <taxon>Clostridium</taxon>
    </lineage>
</organism>
<evidence type="ECO:0000313" key="11">
    <source>
        <dbReference type="Proteomes" id="UP001501510"/>
    </source>
</evidence>
<evidence type="ECO:0000256" key="7">
    <source>
        <dbReference type="SAM" id="Phobius"/>
    </source>
</evidence>
<dbReference type="InterPro" id="IPR036640">
    <property type="entry name" value="ABC1_TM_sf"/>
</dbReference>
<sequence>MIKLFKRLLNFSGNYHKDIVMSVISSFIRSNFEIIPIMGILMLIRWLIMSTEGKKVIGMTDVWTVFLVMLASIVGRIIFSNISNKKRVLASFGMCQDKRLEIGELMKRVQMGYFNDNVLGEITATTTTTLGDIETIAVTIFDKVICAFVHGIVIALWILAYEWHIGVITIVGIILSMIVYVYLQKKSKILSPRRQKAQAGLVTAILEYIQGIAVVKAYNLGGISSEGVKNAIEESSNANIKLERVFSSLTAVYQLVFKIAASAILIVAPYLLIGGDITIEKCFILLIASFMIYAQMEIVGSVSSLTRVIESSLDRIDDLNNTPLMDEDGITIDLDNYDIELKNVYFSYDDRDVIKDMNIKIPQNTTTAIVGPSGSGKTTLCRLITRFWDVQKGEVIVGGHNVKEFTCESLLDNFSTVFQKVYLFEDTILNNIRFGKPDATIEEVKEAAKKACCHSFIEALPKGYHTYVGEGGSSLSGGEKQRISIARAILKNAPIVILDEATASVDPENEKGLQIAINELTKNKTIIMIAHRLCTVQQADQILVVNNGQVEQVGKHNELISEEGIYKRFISAREEAIGWQL</sequence>
<evidence type="ECO:0000259" key="8">
    <source>
        <dbReference type="PROSITE" id="PS50893"/>
    </source>
</evidence>
<dbReference type="PROSITE" id="PS50893">
    <property type="entry name" value="ABC_TRANSPORTER_2"/>
    <property type="match status" value="1"/>
</dbReference>
<dbReference type="RefSeq" id="WP_343761665.1">
    <property type="nucleotide sequence ID" value="NZ_BAAACG010000010.1"/>
</dbReference>
<dbReference type="InterPro" id="IPR027417">
    <property type="entry name" value="P-loop_NTPase"/>
</dbReference>
<feature type="transmembrane region" description="Helical" evidence="7">
    <location>
        <begin position="60"/>
        <end position="79"/>
    </location>
</feature>
<reference evidence="10 11" key="1">
    <citation type="journal article" date="2019" name="Int. J. Syst. Evol. Microbiol.">
        <title>The Global Catalogue of Microorganisms (GCM) 10K type strain sequencing project: providing services to taxonomists for standard genome sequencing and annotation.</title>
        <authorList>
            <consortium name="The Broad Institute Genomics Platform"/>
            <consortium name="The Broad Institute Genome Sequencing Center for Infectious Disease"/>
            <person name="Wu L."/>
            <person name="Ma J."/>
        </authorList>
    </citation>
    <scope>NUCLEOTIDE SEQUENCE [LARGE SCALE GENOMIC DNA]</scope>
    <source>
        <strain evidence="10 11">JCM 1407</strain>
    </source>
</reference>
<keyword evidence="5 7" id="KW-1133">Transmembrane helix</keyword>
<comment type="caution">
    <text evidence="10">The sequence shown here is derived from an EMBL/GenBank/DDBJ whole genome shotgun (WGS) entry which is preliminary data.</text>
</comment>
<feature type="domain" description="ABC transmembrane type-1" evidence="9">
    <location>
        <begin position="32"/>
        <end position="304"/>
    </location>
</feature>
<feature type="transmembrane region" description="Helical" evidence="7">
    <location>
        <begin position="31"/>
        <end position="48"/>
    </location>
</feature>
<evidence type="ECO:0000256" key="3">
    <source>
        <dbReference type="ARBA" id="ARBA00022741"/>
    </source>
</evidence>
<dbReference type="PROSITE" id="PS50929">
    <property type="entry name" value="ABC_TM1F"/>
    <property type="match status" value="1"/>
</dbReference>
<dbReference type="SUPFAM" id="SSF90123">
    <property type="entry name" value="ABC transporter transmembrane region"/>
    <property type="match status" value="1"/>
</dbReference>
<dbReference type="SMART" id="SM00382">
    <property type="entry name" value="AAA"/>
    <property type="match status" value="1"/>
</dbReference>
<evidence type="ECO:0000256" key="1">
    <source>
        <dbReference type="ARBA" id="ARBA00004651"/>
    </source>
</evidence>
<dbReference type="PROSITE" id="PS00211">
    <property type="entry name" value="ABC_TRANSPORTER_1"/>
    <property type="match status" value="1"/>
</dbReference>
<evidence type="ECO:0000256" key="5">
    <source>
        <dbReference type="ARBA" id="ARBA00022989"/>
    </source>
</evidence>
<dbReference type="SUPFAM" id="SSF52540">
    <property type="entry name" value="P-loop containing nucleoside triphosphate hydrolases"/>
    <property type="match status" value="1"/>
</dbReference>
<dbReference type="InterPro" id="IPR039421">
    <property type="entry name" value="Type_1_exporter"/>
</dbReference>
<feature type="transmembrane region" description="Helical" evidence="7">
    <location>
        <begin position="283"/>
        <end position="305"/>
    </location>
</feature>
<accession>A0ABN1JJX2</accession>
<keyword evidence="2 7" id="KW-0812">Transmembrane</keyword>
<dbReference type="InterPro" id="IPR017871">
    <property type="entry name" value="ABC_transporter-like_CS"/>
</dbReference>
<protein>
    <submittedName>
        <fullName evidence="10">ABC transporter ATP-binding protein</fullName>
    </submittedName>
</protein>
<dbReference type="Pfam" id="PF00005">
    <property type="entry name" value="ABC_tran"/>
    <property type="match status" value="1"/>
</dbReference>
<dbReference type="Gene3D" id="1.20.1560.10">
    <property type="entry name" value="ABC transporter type 1, transmembrane domain"/>
    <property type="match status" value="1"/>
</dbReference>
<keyword evidence="4 10" id="KW-0067">ATP-binding</keyword>
<dbReference type="Proteomes" id="UP001501510">
    <property type="component" value="Unassembled WGS sequence"/>
</dbReference>
<dbReference type="EMBL" id="BAAACG010000010">
    <property type="protein sequence ID" value="GAA0741319.1"/>
    <property type="molecule type" value="Genomic_DNA"/>
</dbReference>
<dbReference type="Pfam" id="PF00664">
    <property type="entry name" value="ABC_membrane"/>
    <property type="match status" value="1"/>
</dbReference>
<feature type="transmembrane region" description="Helical" evidence="7">
    <location>
        <begin position="140"/>
        <end position="159"/>
    </location>
</feature>
<evidence type="ECO:0000259" key="9">
    <source>
        <dbReference type="PROSITE" id="PS50929"/>
    </source>
</evidence>
<evidence type="ECO:0000256" key="2">
    <source>
        <dbReference type="ARBA" id="ARBA00022692"/>
    </source>
</evidence>
<proteinExistence type="predicted"/>
<dbReference type="InterPro" id="IPR003439">
    <property type="entry name" value="ABC_transporter-like_ATP-bd"/>
</dbReference>
<feature type="transmembrane region" description="Helical" evidence="7">
    <location>
        <begin position="251"/>
        <end position="271"/>
    </location>
</feature>
<dbReference type="Gene3D" id="3.40.50.300">
    <property type="entry name" value="P-loop containing nucleotide triphosphate hydrolases"/>
    <property type="match status" value="1"/>
</dbReference>
<evidence type="ECO:0000256" key="6">
    <source>
        <dbReference type="ARBA" id="ARBA00023136"/>
    </source>
</evidence>
<dbReference type="GO" id="GO:0005524">
    <property type="term" value="F:ATP binding"/>
    <property type="evidence" value="ECO:0007669"/>
    <property type="project" value="UniProtKB-KW"/>
</dbReference>
<feature type="domain" description="ABC transporter" evidence="8">
    <location>
        <begin position="339"/>
        <end position="572"/>
    </location>
</feature>
<feature type="transmembrane region" description="Helical" evidence="7">
    <location>
        <begin position="165"/>
        <end position="183"/>
    </location>
</feature>
<dbReference type="PANTHER" id="PTHR24221:SF397">
    <property type="entry name" value="ABC TRANSPORTER, ATP-BINDING TRANSMEMBRANE PROTEIN"/>
    <property type="match status" value="1"/>
</dbReference>
<dbReference type="InterPro" id="IPR003593">
    <property type="entry name" value="AAA+_ATPase"/>
</dbReference>
<keyword evidence="11" id="KW-1185">Reference proteome</keyword>
<comment type="subcellular location">
    <subcellularLocation>
        <location evidence="1">Cell membrane</location>
        <topology evidence="1">Multi-pass membrane protein</topology>
    </subcellularLocation>
</comment>
<gene>
    <name evidence="10" type="ORF">GCM10008906_22310</name>
</gene>
<keyword evidence="3" id="KW-0547">Nucleotide-binding</keyword>
<name>A0ABN1JJX2_9CLOT</name>
<evidence type="ECO:0000256" key="4">
    <source>
        <dbReference type="ARBA" id="ARBA00022840"/>
    </source>
</evidence>
<keyword evidence="6 7" id="KW-0472">Membrane</keyword>